<protein>
    <submittedName>
        <fullName evidence="14">Zn-dependent protease with chaperone function</fullName>
    </submittedName>
</protein>
<dbReference type="GO" id="GO:0006508">
    <property type="term" value="P:proteolysis"/>
    <property type="evidence" value="ECO:0007669"/>
    <property type="project" value="UniProtKB-KW"/>
</dbReference>
<organism evidence="14 15">
    <name type="scientific">Micromonospora inositola</name>
    <dbReference type="NCBI Taxonomy" id="47865"/>
    <lineage>
        <taxon>Bacteria</taxon>
        <taxon>Bacillati</taxon>
        <taxon>Actinomycetota</taxon>
        <taxon>Actinomycetes</taxon>
        <taxon>Micromonosporales</taxon>
        <taxon>Micromonosporaceae</taxon>
        <taxon>Micromonospora</taxon>
    </lineage>
</organism>
<evidence type="ECO:0000256" key="4">
    <source>
        <dbReference type="ARBA" id="ARBA00022692"/>
    </source>
</evidence>
<accession>A0A1C5IVC0</accession>
<dbReference type="Gene3D" id="3.30.2010.10">
    <property type="entry name" value="Metalloproteases ('zincins'), catalytic domain"/>
    <property type="match status" value="1"/>
</dbReference>
<dbReference type="InterPro" id="IPR050083">
    <property type="entry name" value="HtpX_protease"/>
</dbReference>
<keyword evidence="6 11" id="KW-0378">Hydrolase</keyword>
<name>A0A1C5IVC0_9ACTN</name>
<evidence type="ECO:0000256" key="11">
    <source>
        <dbReference type="RuleBase" id="RU003983"/>
    </source>
</evidence>
<keyword evidence="4 12" id="KW-0812">Transmembrane</keyword>
<dbReference type="InterPro" id="IPR001915">
    <property type="entry name" value="Peptidase_M48"/>
</dbReference>
<evidence type="ECO:0000259" key="13">
    <source>
        <dbReference type="Pfam" id="PF01435"/>
    </source>
</evidence>
<evidence type="ECO:0000313" key="15">
    <source>
        <dbReference type="Proteomes" id="UP000198221"/>
    </source>
</evidence>
<dbReference type="GO" id="GO:0004222">
    <property type="term" value="F:metalloendopeptidase activity"/>
    <property type="evidence" value="ECO:0007669"/>
    <property type="project" value="InterPro"/>
</dbReference>
<comment type="subcellular location">
    <subcellularLocation>
        <location evidence="1">Cell membrane</location>
        <topology evidence="1">Multi-pass membrane protein</topology>
    </subcellularLocation>
</comment>
<evidence type="ECO:0000256" key="1">
    <source>
        <dbReference type="ARBA" id="ARBA00004651"/>
    </source>
</evidence>
<evidence type="ECO:0000256" key="6">
    <source>
        <dbReference type="ARBA" id="ARBA00022801"/>
    </source>
</evidence>
<keyword evidence="7 11" id="KW-0862">Zinc</keyword>
<dbReference type="EMBL" id="LT607754">
    <property type="protein sequence ID" value="SCG61909.1"/>
    <property type="molecule type" value="Genomic_DNA"/>
</dbReference>
<feature type="domain" description="Peptidase M48" evidence="13">
    <location>
        <begin position="151"/>
        <end position="384"/>
    </location>
</feature>
<evidence type="ECO:0000256" key="3">
    <source>
        <dbReference type="ARBA" id="ARBA00022670"/>
    </source>
</evidence>
<proteinExistence type="inferred from homology"/>
<comment type="similarity">
    <text evidence="11">Belongs to the peptidase M48 family.</text>
</comment>
<keyword evidence="9 11" id="KW-0482">Metalloprotease</keyword>
<dbReference type="AlphaFoldDB" id="A0A1C5IVC0"/>
<feature type="transmembrane region" description="Helical" evidence="12">
    <location>
        <begin position="86"/>
        <end position="109"/>
    </location>
</feature>
<dbReference type="RefSeq" id="WP_089013210.1">
    <property type="nucleotide sequence ID" value="NZ_LT607754.1"/>
</dbReference>
<dbReference type="PANTHER" id="PTHR43221">
    <property type="entry name" value="PROTEASE HTPX"/>
    <property type="match status" value="1"/>
</dbReference>
<keyword evidence="2" id="KW-1003">Cell membrane</keyword>
<keyword evidence="8 12" id="KW-1133">Transmembrane helix</keyword>
<evidence type="ECO:0000256" key="5">
    <source>
        <dbReference type="ARBA" id="ARBA00022723"/>
    </source>
</evidence>
<dbReference type="GO" id="GO:0046872">
    <property type="term" value="F:metal ion binding"/>
    <property type="evidence" value="ECO:0007669"/>
    <property type="project" value="UniProtKB-KW"/>
</dbReference>
<dbReference type="OrthoDB" id="7870694at2"/>
<comment type="cofactor">
    <cofactor evidence="11">
        <name>Zn(2+)</name>
        <dbReference type="ChEBI" id="CHEBI:29105"/>
    </cofactor>
    <text evidence="11">Binds 1 zinc ion per subunit.</text>
</comment>
<sequence length="424" mass="45532">MIDTTTGTGACPRCAATTVSLWDATPWCAGCEWNLDAYDPERRASEFGWAWVDRWTYRLAYRMTTRQFDRLVGRPLDDPGPATARLVTAIASMLLLGGALALAVTGVWLIVAFSFPNPSVVLGVALLGLAYALRPRFGRLDEDLTVLSRDRAPELFALVDEVAAAIGAPAPQVVGVDGDINAYAGTVGVRRRRVLCLGLPLWGSLPAQERVALLGHELGHFVNGDPRRTLLTQPAVTMLGSAADLVRPVRTVSGGGIAELVGTALANAVQWVLAGLLFGAHLLLVSVALRDSQRAEYLADELAARVAGSPAACGMLDAFLAEESIALAVRRESRAGHGPDRWRAAVAGSRSAAAERLPLLRQLSVREEASLFATHPPSGLRRRMLAGPPAHEPTVELTDERMARIDAELARDYEQVRREVSWSG</sequence>
<keyword evidence="5" id="KW-0479">Metal-binding</keyword>
<keyword evidence="3 11" id="KW-0645">Protease</keyword>
<dbReference type="PANTHER" id="PTHR43221:SF1">
    <property type="entry name" value="PROTEASE HTPX"/>
    <property type="match status" value="1"/>
</dbReference>
<dbReference type="GO" id="GO:0005886">
    <property type="term" value="C:plasma membrane"/>
    <property type="evidence" value="ECO:0007669"/>
    <property type="project" value="UniProtKB-SubCell"/>
</dbReference>
<evidence type="ECO:0000256" key="2">
    <source>
        <dbReference type="ARBA" id="ARBA00022475"/>
    </source>
</evidence>
<dbReference type="Pfam" id="PF01435">
    <property type="entry name" value="Peptidase_M48"/>
    <property type="match status" value="1"/>
</dbReference>
<evidence type="ECO:0000256" key="9">
    <source>
        <dbReference type="ARBA" id="ARBA00023049"/>
    </source>
</evidence>
<keyword evidence="15" id="KW-1185">Reference proteome</keyword>
<evidence type="ECO:0000256" key="12">
    <source>
        <dbReference type="SAM" id="Phobius"/>
    </source>
</evidence>
<evidence type="ECO:0000256" key="8">
    <source>
        <dbReference type="ARBA" id="ARBA00022989"/>
    </source>
</evidence>
<reference evidence="15" key="1">
    <citation type="submission" date="2016-06" db="EMBL/GenBank/DDBJ databases">
        <authorList>
            <person name="Varghese N."/>
            <person name="Submissions Spin"/>
        </authorList>
    </citation>
    <scope>NUCLEOTIDE SEQUENCE [LARGE SCALE GENOMIC DNA]</scope>
    <source>
        <strain evidence="15">DSM 43819</strain>
    </source>
</reference>
<evidence type="ECO:0000313" key="14">
    <source>
        <dbReference type="EMBL" id="SCG61909.1"/>
    </source>
</evidence>
<dbReference type="Proteomes" id="UP000198221">
    <property type="component" value="Chromosome I"/>
</dbReference>
<evidence type="ECO:0000256" key="7">
    <source>
        <dbReference type="ARBA" id="ARBA00022833"/>
    </source>
</evidence>
<evidence type="ECO:0000256" key="10">
    <source>
        <dbReference type="ARBA" id="ARBA00023136"/>
    </source>
</evidence>
<dbReference type="CDD" id="cd07328">
    <property type="entry name" value="M48_Ste24p_like"/>
    <property type="match status" value="1"/>
</dbReference>
<keyword evidence="10 12" id="KW-0472">Membrane</keyword>
<gene>
    <name evidence="14" type="ORF">GA0070613_3463</name>
</gene>